<keyword evidence="2" id="KW-1185">Reference proteome</keyword>
<dbReference type="Proteomes" id="UP000257030">
    <property type="component" value="Unassembled WGS sequence"/>
</dbReference>
<protein>
    <recommendedName>
        <fullName evidence="3">Nuclear transport factor 2 family protein</fullName>
    </recommendedName>
</protein>
<name>A0A3D9D410_9FLAO</name>
<dbReference type="Pfam" id="PF12893">
    <property type="entry name" value="Lumazine_bd_2"/>
    <property type="match status" value="1"/>
</dbReference>
<accession>A0A3D9D410</accession>
<dbReference type="AlphaFoldDB" id="A0A3D9D410"/>
<evidence type="ECO:0000313" key="1">
    <source>
        <dbReference type="EMBL" id="REC72678.1"/>
    </source>
</evidence>
<comment type="caution">
    <text evidence="1">The sequence shown here is derived from an EMBL/GenBank/DDBJ whole genome shotgun (WGS) entry which is preliminary data.</text>
</comment>
<sequence>MKEIRQAIEKFIKGGDTNDTTLLEQVLHQNYQNIQDGFFDQPGIFVISKEEYIRLVRDKVFGGKPRTVIYHSLEQKNNIAHAKVSLESPTLRFSSLITCVLEHGKWLVINNIPTIEQK</sequence>
<proteinExistence type="predicted"/>
<organism evidence="1 2">
    <name type="scientific">Chryseobacterium elymi</name>
    <dbReference type="NCBI Taxonomy" id="395936"/>
    <lineage>
        <taxon>Bacteria</taxon>
        <taxon>Pseudomonadati</taxon>
        <taxon>Bacteroidota</taxon>
        <taxon>Flavobacteriia</taxon>
        <taxon>Flavobacteriales</taxon>
        <taxon>Weeksellaceae</taxon>
        <taxon>Chryseobacterium group</taxon>
        <taxon>Chryseobacterium</taxon>
    </lineage>
</organism>
<reference evidence="1 2" key="1">
    <citation type="journal article" date="2010" name="Syst. Appl. Microbiol.">
        <title>Four new species of Chryseobacterium from the rhizosphere of coastal sand dune plants, Chryseobacterium elymi sp. nov., Chryseobacterium hagamense sp. nov., Chryseobacterium lathyri sp. nov. and Chryseobacterium rhizosphaerae sp. nov.</title>
        <authorList>
            <person name="Cho S.H."/>
            <person name="Lee K.S."/>
            <person name="Shin D.S."/>
            <person name="Han J.H."/>
            <person name="Park K.S."/>
            <person name="Lee C.H."/>
            <person name="Park K.H."/>
            <person name="Kim S.B."/>
        </authorList>
    </citation>
    <scope>NUCLEOTIDE SEQUENCE [LARGE SCALE GENOMIC DNA]</scope>
    <source>
        <strain evidence="1 2">KCTC 22547</strain>
    </source>
</reference>
<dbReference type="OrthoDB" id="1441434at2"/>
<dbReference type="InterPro" id="IPR039437">
    <property type="entry name" value="FrzH/put_lumazine-bd"/>
</dbReference>
<evidence type="ECO:0008006" key="3">
    <source>
        <dbReference type="Google" id="ProtNLM"/>
    </source>
</evidence>
<dbReference type="SUPFAM" id="SSF54427">
    <property type="entry name" value="NTF2-like"/>
    <property type="match status" value="1"/>
</dbReference>
<dbReference type="EMBL" id="QNUH01000033">
    <property type="protein sequence ID" value="REC72678.1"/>
    <property type="molecule type" value="Genomic_DNA"/>
</dbReference>
<evidence type="ECO:0000313" key="2">
    <source>
        <dbReference type="Proteomes" id="UP000257030"/>
    </source>
</evidence>
<dbReference type="RefSeq" id="WP_116014974.1">
    <property type="nucleotide sequence ID" value="NZ_QNUH01000033.1"/>
</dbReference>
<gene>
    <name evidence="1" type="ORF">DRF60_20015</name>
</gene>
<dbReference type="Gene3D" id="3.10.450.50">
    <property type="match status" value="1"/>
</dbReference>
<dbReference type="InterPro" id="IPR032710">
    <property type="entry name" value="NTF2-like_dom_sf"/>
</dbReference>